<feature type="region of interest" description="Disordered" evidence="1">
    <location>
        <begin position="13"/>
        <end position="45"/>
    </location>
</feature>
<gene>
    <name evidence="2" type="ORF">Dda_7199</name>
</gene>
<evidence type="ECO:0000313" key="2">
    <source>
        <dbReference type="EMBL" id="KAJ6258279.1"/>
    </source>
</evidence>
<organism evidence="2 3">
    <name type="scientific">Drechslerella dactyloides</name>
    <name type="common">Nematode-trapping fungus</name>
    <name type="synonym">Arthrobotrys dactyloides</name>
    <dbReference type="NCBI Taxonomy" id="74499"/>
    <lineage>
        <taxon>Eukaryota</taxon>
        <taxon>Fungi</taxon>
        <taxon>Dikarya</taxon>
        <taxon>Ascomycota</taxon>
        <taxon>Pezizomycotina</taxon>
        <taxon>Orbiliomycetes</taxon>
        <taxon>Orbiliales</taxon>
        <taxon>Orbiliaceae</taxon>
        <taxon>Drechslerella</taxon>
    </lineage>
</organism>
<dbReference type="Proteomes" id="UP001221413">
    <property type="component" value="Unassembled WGS sequence"/>
</dbReference>
<reference evidence="2" key="1">
    <citation type="submission" date="2023-01" db="EMBL/GenBank/DDBJ databases">
        <title>The chitinases involved in constricting ring structure development in the nematode-trapping fungus Drechslerella dactyloides.</title>
        <authorList>
            <person name="Wang R."/>
            <person name="Zhang L."/>
            <person name="Tang P."/>
            <person name="Li S."/>
            <person name="Liang L."/>
        </authorList>
    </citation>
    <scope>NUCLEOTIDE SEQUENCE</scope>
    <source>
        <strain evidence="2">YMF1.00031</strain>
    </source>
</reference>
<accession>A0AAD6NHB1</accession>
<keyword evidence="3" id="KW-1185">Reference proteome</keyword>
<name>A0AAD6NHB1_DREDA</name>
<evidence type="ECO:0000313" key="3">
    <source>
        <dbReference type="Proteomes" id="UP001221413"/>
    </source>
</evidence>
<comment type="caution">
    <text evidence="2">The sequence shown here is derived from an EMBL/GenBank/DDBJ whole genome shotgun (WGS) entry which is preliminary data.</text>
</comment>
<evidence type="ECO:0000256" key="1">
    <source>
        <dbReference type="SAM" id="MobiDB-lite"/>
    </source>
</evidence>
<dbReference type="EMBL" id="JAQGDS010000009">
    <property type="protein sequence ID" value="KAJ6258279.1"/>
    <property type="molecule type" value="Genomic_DNA"/>
</dbReference>
<sequence length="95" mass="10178">MPLSRSAQLHFGSIFPSKLQPSSPPDSGLLSQGPAPRQDQPMGLTHHPLAELSQTRAPDRNSAETLLMAASGALLGVWFCAEAHFDPHFSMNTGK</sequence>
<protein>
    <submittedName>
        <fullName evidence="2">Uncharacterized protein</fullName>
    </submittedName>
</protein>
<proteinExistence type="predicted"/>
<dbReference type="AlphaFoldDB" id="A0AAD6NHB1"/>